<dbReference type="Proteomes" id="UP000796761">
    <property type="component" value="Unassembled WGS sequence"/>
</dbReference>
<protein>
    <submittedName>
        <fullName evidence="2">Uncharacterized protein</fullName>
    </submittedName>
</protein>
<reference evidence="2" key="1">
    <citation type="submission" date="2019-04" db="EMBL/GenBank/DDBJ databases">
        <title>Genome assembly of Zosterops borbonicus 15179.</title>
        <authorList>
            <person name="Leroy T."/>
            <person name="Anselmetti Y."/>
            <person name="Tilak M.-K."/>
            <person name="Nabholz B."/>
        </authorList>
    </citation>
    <scope>NUCLEOTIDE SEQUENCE</scope>
    <source>
        <strain evidence="2">HGM_15179</strain>
        <tissue evidence="2">Muscle</tissue>
    </source>
</reference>
<comment type="caution">
    <text evidence="2">The sequence shown here is derived from an EMBL/GenBank/DDBJ whole genome shotgun (WGS) entry which is preliminary data.</text>
</comment>
<dbReference type="GO" id="GO:0070652">
    <property type="term" value="C:HAUS complex"/>
    <property type="evidence" value="ECO:0007669"/>
    <property type="project" value="InterPro"/>
</dbReference>
<dbReference type="Pfam" id="PF14735">
    <property type="entry name" value="HAUS4"/>
    <property type="match status" value="1"/>
</dbReference>
<gene>
    <name evidence="2" type="ORF">HGM15179_021554</name>
</gene>
<organism evidence="2 3">
    <name type="scientific">Zosterops borbonicus</name>
    <dbReference type="NCBI Taxonomy" id="364589"/>
    <lineage>
        <taxon>Eukaryota</taxon>
        <taxon>Metazoa</taxon>
        <taxon>Chordata</taxon>
        <taxon>Craniata</taxon>
        <taxon>Vertebrata</taxon>
        <taxon>Euteleostomi</taxon>
        <taxon>Archelosauria</taxon>
        <taxon>Archosauria</taxon>
        <taxon>Dinosauria</taxon>
        <taxon>Saurischia</taxon>
        <taxon>Theropoda</taxon>
        <taxon>Coelurosauria</taxon>
        <taxon>Aves</taxon>
        <taxon>Neognathae</taxon>
        <taxon>Neoaves</taxon>
        <taxon>Telluraves</taxon>
        <taxon>Australaves</taxon>
        <taxon>Passeriformes</taxon>
        <taxon>Sylvioidea</taxon>
        <taxon>Zosteropidae</taxon>
        <taxon>Zosterops</taxon>
    </lineage>
</organism>
<evidence type="ECO:0000313" key="2">
    <source>
        <dbReference type="EMBL" id="TRZ05553.1"/>
    </source>
</evidence>
<dbReference type="GO" id="GO:0007098">
    <property type="term" value="P:centrosome cycle"/>
    <property type="evidence" value="ECO:0007669"/>
    <property type="project" value="TreeGrafter"/>
</dbReference>
<dbReference type="AlphaFoldDB" id="A0A8K1D4U6"/>
<dbReference type="GO" id="GO:0051225">
    <property type="term" value="P:spindle assembly"/>
    <property type="evidence" value="ECO:0007669"/>
    <property type="project" value="InterPro"/>
</dbReference>
<proteinExistence type="predicted"/>
<dbReference type="PANTHER" id="PTHR16219:SF1">
    <property type="entry name" value="HAUS AUGMIN-LIKE COMPLEX SUBUNIT 4"/>
    <property type="match status" value="1"/>
</dbReference>
<keyword evidence="3" id="KW-1185">Reference proteome</keyword>
<name>A0A8K1D4U6_9PASS</name>
<dbReference type="EMBL" id="SWJQ01003915">
    <property type="protein sequence ID" value="TRZ05553.1"/>
    <property type="molecule type" value="Genomic_DNA"/>
</dbReference>
<keyword evidence="1" id="KW-0175">Coiled coil</keyword>
<dbReference type="GO" id="GO:0051011">
    <property type="term" value="F:microtubule minus-end binding"/>
    <property type="evidence" value="ECO:0007669"/>
    <property type="project" value="TreeGrafter"/>
</dbReference>
<dbReference type="PANTHER" id="PTHR16219">
    <property type="entry name" value="AUGMIN SUBUNIT 4 FAMILY MEMBER"/>
    <property type="match status" value="1"/>
</dbReference>
<feature type="non-terminal residue" evidence="2">
    <location>
        <position position="83"/>
    </location>
</feature>
<evidence type="ECO:0000313" key="3">
    <source>
        <dbReference type="Proteomes" id="UP000796761"/>
    </source>
</evidence>
<feature type="coiled-coil region" evidence="1">
    <location>
        <begin position="16"/>
        <end position="50"/>
    </location>
</feature>
<dbReference type="OrthoDB" id="9222717at2759"/>
<sequence>LEELRVLLDTYPAPTVEAHRRIRAGLSERLRAAEAEAAILGAELSSLRALGPEFRQLALEFGQIRQESAQKRWALRQLRPPPP</sequence>
<accession>A0A8K1D4U6</accession>
<evidence type="ECO:0000256" key="1">
    <source>
        <dbReference type="SAM" id="Coils"/>
    </source>
</evidence>
<dbReference type="InterPro" id="IPR029327">
    <property type="entry name" value="HAUS4"/>
</dbReference>